<dbReference type="SUPFAM" id="SSF53067">
    <property type="entry name" value="Actin-like ATPase domain"/>
    <property type="match status" value="2"/>
</dbReference>
<organism evidence="3">
    <name type="scientific">Capra hircus</name>
    <name type="common">Goat</name>
    <dbReference type="NCBI Taxonomy" id="9925"/>
    <lineage>
        <taxon>Eukaryota</taxon>
        <taxon>Metazoa</taxon>
        <taxon>Chordata</taxon>
        <taxon>Craniata</taxon>
        <taxon>Vertebrata</taxon>
        <taxon>Euteleostomi</taxon>
        <taxon>Mammalia</taxon>
        <taxon>Eutheria</taxon>
        <taxon>Laurasiatheria</taxon>
        <taxon>Artiodactyla</taxon>
        <taxon>Ruminantia</taxon>
        <taxon>Pecora</taxon>
        <taxon>Bovidae</taxon>
        <taxon>Caprinae</taxon>
        <taxon>Capra</taxon>
    </lineage>
</organism>
<comment type="similarity">
    <text evidence="1">Belongs to the actin family.</text>
</comment>
<reference evidence="3" key="2">
    <citation type="submission" date="2025-08" db="UniProtKB">
        <authorList>
            <consortium name="Ensembl"/>
        </authorList>
    </citation>
    <scope>IDENTIFICATION</scope>
</reference>
<feature type="region of interest" description="Disordered" evidence="2">
    <location>
        <begin position="1"/>
        <end position="24"/>
    </location>
</feature>
<dbReference type="PRINTS" id="PR00190">
    <property type="entry name" value="ACTIN"/>
</dbReference>
<protein>
    <submittedName>
        <fullName evidence="3">Actin like 8</fullName>
    </submittedName>
</protein>
<dbReference type="Gene3D" id="3.90.640.10">
    <property type="entry name" value="Actin, Chain A, domain 4"/>
    <property type="match status" value="1"/>
</dbReference>
<dbReference type="InterPro" id="IPR043129">
    <property type="entry name" value="ATPase_NBD"/>
</dbReference>
<dbReference type="SMART" id="SM00268">
    <property type="entry name" value="ACTIN"/>
    <property type="match status" value="1"/>
</dbReference>
<dbReference type="FunFam" id="3.30.420.40:FF:000166">
    <property type="entry name" value="Actin like 8"/>
    <property type="match status" value="1"/>
</dbReference>
<dbReference type="AlphaFoldDB" id="A0A8C2NCC5"/>
<evidence type="ECO:0000313" key="3">
    <source>
        <dbReference type="Ensembl" id="ENSCHIP00010003081.1"/>
    </source>
</evidence>
<evidence type="ECO:0000256" key="2">
    <source>
        <dbReference type="SAM" id="MobiDB-lite"/>
    </source>
</evidence>
<dbReference type="PANTHER" id="PTHR11937">
    <property type="entry name" value="ACTIN"/>
    <property type="match status" value="1"/>
</dbReference>
<evidence type="ECO:0000256" key="1">
    <source>
        <dbReference type="RuleBase" id="RU000487"/>
    </source>
</evidence>
<dbReference type="Gene3D" id="3.30.420.40">
    <property type="match status" value="2"/>
</dbReference>
<dbReference type="Ensembl" id="ENSCHIT00010004214.1">
    <property type="protein sequence ID" value="ENSCHIP00010003081.1"/>
    <property type="gene ID" value="ENSCHIG00010002168.1"/>
</dbReference>
<dbReference type="InterPro" id="IPR004000">
    <property type="entry name" value="Actin"/>
</dbReference>
<dbReference type="FunFam" id="3.90.640.10:FF:000027">
    <property type="entry name" value="Actin like 8"/>
    <property type="match status" value="1"/>
</dbReference>
<proteinExistence type="inferred from homology"/>
<sequence>MAWRHRPWPLLGKPGREKKMRASPCGEAGPLRLLLWAIELCGEGPETPGGEGGWGELQGRSRAHAEGGIGRSGQPLAFLGFLELPAGKNKQPSPAPHPEGGRLSACPPVHLCSRQCLSDPHPRSCPPLRTFRGQHCHAGQREAEGAGRPPQVASHGSVARLACGAREQTSPASVMSARTIVIDHGSAFLKAGLSGWNEPQLVLPSVVNYIPCRENPGPSYARRRVSLGIDICRPDTFSYPVQRGRVINWEGVEHIWSFILEKHRLEHGDFPVIVTESPLREPVDRQKTLEIMFELLDVPSVLLADQLEMSLYSSGLLTGVVVDSGCGLTRVQPFHLGRPLRPGTKTLEFAGQDLSAYLFKSLFKEDYNRHNLFQLDTVASTQMHKCYVPQNLGEELDFYQGLPSGADESNIYHLPDGTAVELTPMQRLAPEMFFSPQVFDLQGPSLSQATMESIEACEASLCPLLASHVVPCGGNTLYPGFTTRLYQLLDSHFAPTKASVFAGSSRHFSVWLGASVVAHLSTYKSEWLTKQEYDESFRM</sequence>
<dbReference type="Pfam" id="PF00022">
    <property type="entry name" value="Actin"/>
    <property type="match status" value="1"/>
</dbReference>
<name>A0A8C2NCC5_CAPHI</name>
<reference evidence="3" key="1">
    <citation type="submission" date="2019-03" db="EMBL/GenBank/DDBJ databases">
        <title>Genome sequencing and reference-guided assembly of Black Bengal Goat (Capra hircus).</title>
        <authorList>
            <person name="Siddiki A.Z."/>
            <person name="Baten A."/>
            <person name="Billah M."/>
            <person name="Alam M.A.U."/>
            <person name="Shawrob K.S.M."/>
            <person name="Saha S."/>
            <person name="Chowdhury M."/>
            <person name="Rahman A.H."/>
            <person name="Stear M."/>
            <person name="Miah G."/>
            <person name="Das G.B."/>
            <person name="Hossain M.M."/>
            <person name="Kumkum M."/>
            <person name="Islam M.S."/>
            <person name="Mollah A.M."/>
            <person name="Ahsan A."/>
            <person name="Tusar F."/>
            <person name="Khan M.K.I."/>
        </authorList>
    </citation>
    <scope>NUCLEOTIDE SEQUENCE [LARGE SCALE GENOMIC DNA]</scope>
</reference>
<accession>A0A8C2NCC5</accession>